<gene>
    <name evidence="8" type="ordered locus">Aboo_1483</name>
</gene>
<dbReference type="InterPro" id="IPR003838">
    <property type="entry name" value="ABC3_permease_C"/>
</dbReference>
<evidence type="ECO:0000256" key="3">
    <source>
        <dbReference type="ARBA" id="ARBA00022692"/>
    </source>
</evidence>
<comment type="similarity">
    <text evidence="6">Belongs to the ABC-4 integral membrane protein family.</text>
</comment>
<evidence type="ECO:0000256" key="6">
    <source>
        <dbReference type="ARBA" id="ARBA00038076"/>
    </source>
</evidence>
<dbReference type="HOGENOM" id="CLU_820393_0_0_2"/>
<evidence type="ECO:0000256" key="1">
    <source>
        <dbReference type="ARBA" id="ARBA00004651"/>
    </source>
</evidence>
<dbReference type="Proteomes" id="UP000001400">
    <property type="component" value="Chromosome"/>
</dbReference>
<evidence type="ECO:0000313" key="9">
    <source>
        <dbReference type="Proteomes" id="UP000001400"/>
    </source>
</evidence>
<evidence type="ECO:0000256" key="5">
    <source>
        <dbReference type="ARBA" id="ARBA00023136"/>
    </source>
</evidence>
<organism evidence="8 9">
    <name type="scientific">Aciduliprofundum boonei (strain DSM 19572 / T469)</name>
    <dbReference type="NCBI Taxonomy" id="439481"/>
    <lineage>
        <taxon>Archaea</taxon>
        <taxon>Methanobacteriati</taxon>
        <taxon>Thermoplasmatota</taxon>
        <taxon>DHVE2 group</taxon>
        <taxon>Candidatus Aciduliprofundum</taxon>
    </lineage>
</organism>
<evidence type="ECO:0000259" key="7">
    <source>
        <dbReference type="Pfam" id="PF02687"/>
    </source>
</evidence>
<dbReference type="STRING" id="439481.Aboo_1483"/>
<name>B5ICV2_ACIB4</name>
<evidence type="ECO:0000256" key="4">
    <source>
        <dbReference type="ARBA" id="ARBA00022989"/>
    </source>
</evidence>
<keyword evidence="3" id="KW-0812">Transmembrane</keyword>
<dbReference type="AlphaFoldDB" id="B5ICV2"/>
<protein>
    <recommendedName>
        <fullName evidence="7">ABC3 transporter permease C-terminal domain-containing protein</fullName>
    </recommendedName>
</protein>
<proteinExistence type="inferred from homology"/>
<sequence length="338" mass="38000">MIAPLRYVISLKRRSKITIMAIAVVIMFITSTSIITYSFEISNKELVEKFESRYYMIYSNENILRSSVPISDNINGAYVYVIPSKIDNESTYLVGIYDPHKVLSSFFQCNYGDIILGDDFKNYKIGNEINVVLNSSTISLHIANIHSLILFPAYWGIINYTLAQKYRKNPNFVIINKNEKIDGFHTSSMIGLSDFYFKSSEEITTDLLLLALISIVAVYFFINSLLTIEIRESVKKISIIRALGSTTKNIDAIYILRSLYIGVSGMLLGISAGIVIAYLVAAVFPFTGILTYFVIYIPLKVFAFPLIIILVGSVFGIIQPLLTANKVNIVKGMRGMMK</sequence>
<dbReference type="PANTHER" id="PTHR30572:SF4">
    <property type="entry name" value="ABC TRANSPORTER PERMEASE YTRF"/>
    <property type="match status" value="1"/>
</dbReference>
<comment type="subcellular location">
    <subcellularLocation>
        <location evidence="1">Cell membrane</location>
        <topology evidence="1">Multi-pass membrane protein</topology>
    </subcellularLocation>
</comment>
<feature type="domain" description="ABC3 transporter permease C-terminal" evidence="7">
    <location>
        <begin position="209"/>
        <end position="318"/>
    </location>
</feature>
<dbReference type="OrthoDB" id="366723at2157"/>
<evidence type="ECO:0000256" key="2">
    <source>
        <dbReference type="ARBA" id="ARBA00022475"/>
    </source>
</evidence>
<accession>B5ICV2</accession>
<dbReference type="GO" id="GO:0022857">
    <property type="term" value="F:transmembrane transporter activity"/>
    <property type="evidence" value="ECO:0007669"/>
    <property type="project" value="TreeGrafter"/>
</dbReference>
<dbReference type="EMBL" id="CP001941">
    <property type="protein sequence ID" value="ADD09289.1"/>
    <property type="molecule type" value="Genomic_DNA"/>
</dbReference>
<keyword evidence="5" id="KW-0472">Membrane</keyword>
<dbReference type="InterPro" id="IPR050250">
    <property type="entry name" value="Macrolide_Exporter_MacB"/>
</dbReference>
<dbReference type="RefSeq" id="WP_008084071.1">
    <property type="nucleotide sequence ID" value="NC_013926.1"/>
</dbReference>
<evidence type="ECO:0000313" key="8">
    <source>
        <dbReference type="EMBL" id="ADD09289.1"/>
    </source>
</evidence>
<dbReference type="eggNOG" id="arCOG02312">
    <property type="taxonomic scope" value="Archaea"/>
</dbReference>
<reference evidence="8" key="1">
    <citation type="submission" date="2010-02" db="EMBL/GenBank/DDBJ databases">
        <title>Complete sequence of Aciduliprofundum boonei T469.</title>
        <authorList>
            <consortium name="US DOE Joint Genome Institute"/>
            <person name="Lucas S."/>
            <person name="Copeland A."/>
            <person name="Lapidus A."/>
            <person name="Cheng J.-F."/>
            <person name="Bruce D."/>
            <person name="Goodwin L."/>
            <person name="Pitluck S."/>
            <person name="Saunders E."/>
            <person name="Detter J.C."/>
            <person name="Han C."/>
            <person name="Tapia R."/>
            <person name="Land M."/>
            <person name="Hauser L."/>
            <person name="Kyrpides N."/>
            <person name="Mikhailova N."/>
            <person name="Flores G."/>
            <person name="Reysenbach A.-L."/>
            <person name="Woyke T."/>
        </authorList>
    </citation>
    <scope>NUCLEOTIDE SEQUENCE</scope>
    <source>
        <strain evidence="8">T469</strain>
    </source>
</reference>
<keyword evidence="2" id="KW-1003">Cell membrane</keyword>
<keyword evidence="4" id="KW-1133">Transmembrane helix</keyword>
<dbReference type="KEGG" id="abi:Aboo_1483"/>
<dbReference type="Pfam" id="PF02687">
    <property type="entry name" value="FtsX"/>
    <property type="match status" value="1"/>
</dbReference>
<dbReference type="PANTHER" id="PTHR30572">
    <property type="entry name" value="MEMBRANE COMPONENT OF TRANSPORTER-RELATED"/>
    <property type="match status" value="1"/>
</dbReference>
<keyword evidence="9" id="KW-1185">Reference proteome</keyword>
<dbReference type="GO" id="GO:0005886">
    <property type="term" value="C:plasma membrane"/>
    <property type="evidence" value="ECO:0007669"/>
    <property type="project" value="UniProtKB-SubCell"/>
</dbReference>
<dbReference type="GeneID" id="8828451"/>